<comment type="cofactor">
    <cofactor evidence="1 6">
        <name>pyridoxal 5'-phosphate</name>
        <dbReference type="ChEBI" id="CHEBI:597326"/>
    </cofactor>
</comment>
<dbReference type="PANTHER" id="PTHR11999">
    <property type="entry name" value="GROUP II PYRIDOXAL-5-PHOSPHATE DECARBOXYLASE"/>
    <property type="match status" value="1"/>
</dbReference>
<dbReference type="InterPro" id="IPR002129">
    <property type="entry name" value="PyrdxlP-dep_de-COase"/>
</dbReference>
<dbReference type="PANTHER" id="PTHR11999:SF70">
    <property type="entry name" value="MIP05841P"/>
    <property type="match status" value="1"/>
</dbReference>
<evidence type="ECO:0000256" key="2">
    <source>
        <dbReference type="ARBA" id="ARBA00009533"/>
    </source>
</evidence>
<evidence type="ECO:0000313" key="7">
    <source>
        <dbReference type="EMBL" id="UQA97178.1"/>
    </source>
</evidence>
<name>A0ABY4MHG6_9ACTN</name>
<evidence type="ECO:0000256" key="3">
    <source>
        <dbReference type="ARBA" id="ARBA00022793"/>
    </source>
</evidence>
<dbReference type="InterPro" id="IPR015421">
    <property type="entry name" value="PyrdxlP-dep_Trfase_major"/>
</dbReference>
<dbReference type="Gene3D" id="1.20.1340.10">
    <property type="entry name" value="dopa decarboxylase, N-terminal domain"/>
    <property type="match status" value="1"/>
</dbReference>
<protein>
    <submittedName>
        <fullName evidence="7">Aspartate aminotransferase family protein</fullName>
    </submittedName>
</protein>
<evidence type="ECO:0000313" key="8">
    <source>
        <dbReference type="Proteomes" id="UP000830115"/>
    </source>
</evidence>
<dbReference type="InterPro" id="IPR015422">
    <property type="entry name" value="PyrdxlP-dep_Trfase_small"/>
</dbReference>
<dbReference type="Proteomes" id="UP000830115">
    <property type="component" value="Chromosome"/>
</dbReference>
<dbReference type="InterPro" id="IPR010977">
    <property type="entry name" value="Aromatic_deC"/>
</dbReference>
<dbReference type="EMBL" id="CP086322">
    <property type="protein sequence ID" value="UQA97178.1"/>
    <property type="molecule type" value="Genomic_DNA"/>
</dbReference>
<keyword evidence="3" id="KW-0210">Decarboxylase</keyword>
<proteinExistence type="inferred from homology"/>
<dbReference type="Gene3D" id="3.90.1150.10">
    <property type="entry name" value="Aspartate Aminotransferase, domain 1"/>
    <property type="match status" value="1"/>
</dbReference>
<keyword evidence="8" id="KW-1185">Reference proteome</keyword>
<keyword evidence="7" id="KW-0032">Aminotransferase</keyword>
<dbReference type="SUPFAM" id="SSF53383">
    <property type="entry name" value="PLP-dependent transferases"/>
    <property type="match status" value="1"/>
</dbReference>
<sequence>MGDEFAAAIETATKQLVAHWRALAAREVPVTPPCEPGFLRTALPSAPPEQAEGLGEMLADTWNVIVPGLTHWQHPAFLGYYPTNNSPASVLAEFVTAGLGVQGMMWSTSPAATELEQLVTDWLAQALGLPEAFRHSSGRGGGVIQDSASSAVLVAIAAALQRASLGRWRSAGTEGRYRMYCTEHAHSCVPKSSRLAGLGEPQLIATLPGTDRMDPEALGARIDTDRKAGLVPAIVIATVGTTNACAVDPVPDIGRLCRQENVWLHVDAAYAGSAALCPEYRHLNDGIALADSYAVNAHKWMRTGTPCDVLWTADRTALTDAMSITPSYLRNPATDSGRVVDFRDWQVPLGRPMRALKLWYVMRAHGVRGLREAIRHDVRLAAQLARLVTAEPGFHLEAHELGLVVFRRDTDEDTRGLISRLQTDPTLLCTPASVNGRPAVRAAFGSPYADADTVHYVWERIRAHAQGPGKLSASGSGRGTV</sequence>
<reference evidence="7" key="1">
    <citation type="submission" date="2021-10" db="EMBL/GenBank/DDBJ databases">
        <title>Streptomyces nigrumlapis sp.nov.,an antimicrobial producing actinobacterium isolated from Black Gobi rocks.</title>
        <authorList>
            <person name="Wen Y."/>
            <person name="Zhang W."/>
            <person name="Liu X.G."/>
        </authorList>
    </citation>
    <scope>NUCLEOTIDE SEQUENCE</scope>
    <source>
        <strain evidence="7">ST13-2-2</strain>
    </source>
</reference>
<gene>
    <name evidence="7" type="ORF">K9S39_39685</name>
</gene>
<keyword evidence="7" id="KW-0808">Transferase</keyword>
<dbReference type="GO" id="GO:0008483">
    <property type="term" value="F:transaminase activity"/>
    <property type="evidence" value="ECO:0007669"/>
    <property type="project" value="UniProtKB-KW"/>
</dbReference>
<comment type="similarity">
    <text evidence="2 6">Belongs to the group II decarboxylase family.</text>
</comment>
<dbReference type="Gene3D" id="3.40.640.10">
    <property type="entry name" value="Type I PLP-dependent aspartate aminotransferase-like (Major domain)"/>
    <property type="match status" value="1"/>
</dbReference>
<organism evidence="7 8">
    <name type="scientific">Streptomyces halobius</name>
    <dbReference type="NCBI Taxonomy" id="2879846"/>
    <lineage>
        <taxon>Bacteria</taxon>
        <taxon>Bacillati</taxon>
        <taxon>Actinomycetota</taxon>
        <taxon>Actinomycetes</taxon>
        <taxon>Kitasatosporales</taxon>
        <taxon>Streptomycetaceae</taxon>
        <taxon>Streptomyces</taxon>
    </lineage>
</organism>
<evidence type="ECO:0000256" key="1">
    <source>
        <dbReference type="ARBA" id="ARBA00001933"/>
    </source>
</evidence>
<dbReference type="RefSeq" id="WP_248868100.1">
    <property type="nucleotide sequence ID" value="NZ_CP086322.1"/>
</dbReference>
<keyword evidence="5 6" id="KW-0456">Lyase</keyword>
<dbReference type="InterPro" id="IPR015424">
    <property type="entry name" value="PyrdxlP-dep_Trfase"/>
</dbReference>
<evidence type="ECO:0000256" key="6">
    <source>
        <dbReference type="RuleBase" id="RU000382"/>
    </source>
</evidence>
<dbReference type="Pfam" id="PF00282">
    <property type="entry name" value="Pyridoxal_deC"/>
    <property type="match status" value="1"/>
</dbReference>
<keyword evidence="4 6" id="KW-0663">Pyridoxal phosphate</keyword>
<dbReference type="PRINTS" id="PR00800">
    <property type="entry name" value="YHDCRBOXLASE"/>
</dbReference>
<evidence type="ECO:0000256" key="5">
    <source>
        <dbReference type="ARBA" id="ARBA00023239"/>
    </source>
</evidence>
<accession>A0ABY4MHG6</accession>
<evidence type="ECO:0000256" key="4">
    <source>
        <dbReference type="ARBA" id="ARBA00022898"/>
    </source>
</evidence>